<dbReference type="EMBL" id="KV451570">
    <property type="protein sequence ID" value="OAY21244.1"/>
    <property type="molecule type" value="Genomic_DNA"/>
</dbReference>
<dbReference type="AlphaFoldDB" id="A0A199U9W2"/>
<name>A0A199U9W2_MANES</name>
<organism evidence="2">
    <name type="scientific">Manihot esculenta</name>
    <name type="common">Cassava</name>
    <name type="synonym">Jatropha manihot</name>
    <dbReference type="NCBI Taxonomy" id="3983"/>
    <lineage>
        <taxon>Eukaryota</taxon>
        <taxon>Viridiplantae</taxon>
        <taxon>Streptophyta</taxon>
        <taxon>Embryophyta</taxon>
        <taxon>Tracheophyta</taxon>
        <taxon>Spermatophyta</taxon>
        <taxon>Magnoliopsida</taxon>
        <taxon>eudicotyledons</taxon>
        <taxon>Gunneridae</taxon>
        <taxon>Pentapetalae</taxon>
        <taxon>rosids</taxon>
        <taxon>fabids</taxon>
        <taxon>Malpighiales</taxon>
        <taxon>Euphorbiaceae</taxon>
        <taxon>Crotonoideae</taxon>
        <taxon>Manihoteae</taxon>
        <taxon>Manihot</taxon>
    </lineage>
</organism>
<proteinExistence type="predicted"/>
<feature type="chain" id="PRO_5011379062" evidence="1">
    <location>
        <begin position="31"/>
        <end position="145"/>
    </location>
</feature>
<reference evidence="2" key="1">
    <citation type="submission" date="2016-02" db="EMBL/GenBank/DDBJ databases">
        <title>WGS assembly of Manihot esculenta.</title>
        <authorList>
            <person name="Bredeson J.V."/>
            <person name="Prochnik S.E."/>
            <person name="Lyons J.B."/>
            <person name="Schmutz J."/>
            <person name="Grimwood J."/>
            <person name="Vrebalov J."/>
            <person name="Bart R.S."/>
            <person name="Amuge T."/>
            <person name="Ferguson M.E."/>
            <person name="Green R."/>
            <person name="Putnam N."/>
            <person name="Stites J."/>
            <person name="Rounsley S."/>
            <person name="Rokhsar D.S."/>
        </authorList>
    </citation>
    <scope>NUCLEOTIDE SEQUENCE [LARGE SCALE GENOMIC DNA]</scope>
    <source>
        <tissue evidence="2">Leaf</tissue>
    </source>
</reference>
<dbReference type="Gramene" id="Manes.02G044550.1.v8.1">
    <property type="protein sequence ID" value="Manes.02G044550.1.v8.1.CDS.1"/>
    <property type="gene ID" value="Manes.02G044550.v8.1"/>
</dbReference>
<evidence type="ECO:0000256" key="1">
    <source>
        <dbReference type="SAM" id="SignalP"/>
    </source>
</evidence>
<evidence type="ECO:0000313" key="3">
    <source>
        <dbReference type="EMBL" id="OAY21244.1"/>
    </source>
</evidence>
<feature type="signal peptide" evidence="1">
    <location>
        <begin position="1"/>
        <end position="30"/>
    </location>
</feature>
<protein>
    <submittedName>
        <fullName evidence="2">Uncharacterized protein</fullName>
    </submittedName>
</protein>
<accession>A0A199U9W2</accession>
<dbReference type="EMBL" id="KV451570">
    <property type="protein sequence ID" value="OAY21243.1"/>
    <property type="molecule type" value="Genomic_DNA"/>
</dbReference>
<gene>
    <name evidence="2" type="ORF">MANES_S104900</name>
    <name evidence="3" type="ORF">MANES_S105000</name>
</gene>
<sequence length="145" mass="15683">MSRSRKSPCFSLFLLCLVFTTLFCSLSVQSDSDPVGEVLDQTKNVTQTAADHTKSFIDGTTSTLNDTKNAAENAIHRTTTAYNDTKNAAENVISDTRDAYHGVENVANDVKGNGAAEAHTSPAGHEERIFAILLVIGLCFSNIWN</sequence>
<evidence type="ECO:0000313" key="2">
    <source>
        <dbReference type="EMBL" id="OAY21243.1"/>
    </source>
</evidence>
<keyword evidence="1" id="KW-0732">Signal</keyword>